<dbReference type="OrthoDB" id="408373at2759"/>
<sequence length="265" mass="30028">MEFHKITPFLLPHFTIVLLDLRGYGASSSVPHSSNGSGYSKRLMGQDCISVIKQLGFPDKKFTIADHDRGARVAYRVAFDFPKRLDKIVVIDIVPTASMFQGFGNVKAGLKVYHWLFLGQPEPFPETMIGAGEGGKMFLEHTLSSWTATGTLDNFDSTMMEKYREAYCKPERIHTTCEDYRAGAFFNRVYDEEELERGRKIEVPVLAVWGERGLFAEAMESKKDSPLEVWQKYCTNFQGKGLSCGRFIPEEDPKNLASEILQFLL</sequence>
<dbReference type="EMBL" id="JXNT01000012">
    <property type="protein sequence ID" value="ODM16328.1"/>
    <property type="molecule type" value="Genomic_DNA"/>
</dbReference>
<evidence type="ECO:0000313" key="3">
    <source>
        <dbReference type="Proteomes" id="UP000094569"/>
    </source>
</evidence>
<dbReference type="STRING" id="573508.A0A1E3B606"/>
<gene>
    <name evidence="2" type="ORF">SI65_08328</name>
</gene>
<evidence type="ECO:0000259" key="1">
    <source>
        <dbReference type="Pfam" id="PF00561"/>
    </source>
</evidence>
<dbReference type="PANTHER" id="PTHR43329">
    <property type="entry name" value="EPOXIDE HYDROLASE"/>
    <property type="match status" value="1"/>
</dbReference>
<dbReference type="Proteomes" id="UP000094569">
    <property type="component" value="Unassembled WGS sequence"/>
</dbReference>
<organism evidence="2 3">
    <name type="scientific">Aspergillus cristatus</name>
    <name type="common">Chinese Fuzhuan brick tea-fermentation fungus</name>
    <name type="synonym">Eurotium cristatum</name>
    <dbReference type="NCBI Taxonomy" id="573508"/>
    <lineage>
        <taxon>Eukaryota</taxon>
        <taxon>Fungi</taxon>
        <taxon>Dikarya</taxon>
        <taxon>Ascomycota</taxon>
        <taxon>Pezizomycotina</taxon>
        <taxon>Eurotiomycetes</taxon>
        <taxon>Eurotiomycetidae</taxon>
        <taxon>Eurotiales</taxon>
        <taxon>Aspergillaceae</taxon>
        <taxon>Aspergillus</taxon>
        <taxon>Aspergillus subgen. Aspergillus</taxon>
    </lineage>
</organism>
<feature type="domain" description="AB hydrolase-1" evidence="1">
    <location>
        <begin position="3"/>
        <end position="212"/>
    </location>
</feature>
<dbReference type="InterPro" id="IPR000073">
    <property type="entry name" value="AB_hydrolase_1"/>
</dbReference>
<protein>
    <recommendedName>
        <fullName evidence="1">AB hydrolase-1 domain-containing protein</fullName>
    </recommendedName>
</protein>
<dbReference type="AlphaFoldDB" id="A0A1E3B606"/>
<keyword evidence="3" id="KW-1185">Reference proteome</keyword>
<dbReference type="Pfam" id="PF00561">
    <property type="entry name" value="Abhydrolase_1"/>
    <property type="match status" value="1"/>
</dbReference>
<reference evidence="2 3" key="1">
    <citation type="journal article" date="2016" name="BMC Genomics">
        <title>Comparative genomic and transcriptomic analyses of the Fuzhuan brick tea-fermentation fungus Aspergillus cristatus.</title>
        <authorList>
            <person name="Ge Y."/>
            <person name="Wang Y."/>
            <person name="Liu Y."/>
            <person name="Tan Y."/>
            <person name="Ren X."/>
            <person name="Zhang X."/>
            <person name="Hyde K.D."/>
            <person name="Liu Y."/>
            <person name="Liu Z."/>
        </authorList>
    </citation>
    <scope>NUCLEOTIDE SEQUENCE [LARGE SCALE GENOMIC DNA]</scope>
    <source>
        <strain evidence="2 3">GZAAS20.1005</strain>
    </source>
</reference>
<dbReference type="Gene3D" id="3.40.50.1820">
    <property type="entry name" value="alpha/beta hydrolase"/>
    <property type="match status" value="1"/>
</dbReference>
<accession>A0A1E3B606</accession>
<proteinExistence type="predicted"/>
<comment type="caution">
    <text evidence="2">The sequence shown here is derived from an EMBL/GenBank/DDBJ whole genome shotgun (WGS) entry which is preliminary data.</text>
</comment>
<evidence type="ECO:0000313" key="2">
    <source>
        <dbReference type="EMBL" id="ODM16328.1"/>
    </source>
</evidence>
<dbReference type="InterPro" id="IPR029058">
    <property type="entry name" value="AB_hydrolase_fold"/>
</dbReference>
<dbReference type="SUPFAM" id="SSF53474">
    <property type="entry name" value="alpha/beta-Hydrolases"/>
    <property type="match status" value="1"/>
</dbReference>
<name>A0A1E3B606_ASPCR</name>
<dbReference type="VEuPathDB" id="FungiDB:SI65_08328"/>